<sequence>MKIKDLQLLKNSRLITGISLFIIAILAASLIAKEANRTVYVWASATELAPGNIITAADIKATPVLLPESAKNYLSSAAQIIGTVVKSRVAVGDLIPLAAIAATLDQLTLRAVPLTIESTDLPMGLTRGEIIDIYAIPSSDPRSIGEATLLTERVSVSAVSERNNSGKASVVVSLPQSLVIFILSHLADSRLIIVRGNY</sequence>
<proteinExistence type="predicted"/>
<evidence type="ECO:0000256" key="1">
    <source>
        <dbReference type="SAM" id="Phobius"/>
    </source>
</evidence>
<evidence type="ECO:0000259" key="2">
    <source>
        <dbReference type="SMART" id="SM00858"/>
    </source>
</evidence>
<keyword evidence="1" id="KW-0812">Transmembrane</keyword>
<evidence type="ECO:0000313" key="3">
    <source>
        <dbReference type="EMBL" id="CAB4582537.1"/>
    </source>
</evidence>
<protein>
    <submittedName>
        <fullName evidence="3">Unannotated protein</fullName>
    </submittedName>
</protein>
<gene>
    <name evidence="3" type="ORF">UFOPK1747_00674</name>
</gene>
<keyword evidence="1" id="KW-0472">Membrane</keyword>
<dbReference type="InterPro" id="IPR013974">
    <property type="entry name" value="SAF"/>
</dbReference>
<name>A0A6J6F2G5_9ZZZZ</name>
<feature type="transmembrane region" description="Helical" evidence="1">
    <location>
        <begin position="12"/>
        <end position="32"/>
    </location>
</feature>
<dbReference type="CDD" id="cd11614">
    <property type="entry name" value="SAF_CpaB_FlgA_like"/>
    <property type="match status" value="1"/>
</dbReference>
<organism evidence="3">
    <name type="scientific">freshwater metagenome</name>
    <dbReference type="NCBI Taxonomy" id="449393"/>
    <lineage>
        <taxon>unclassified sequences</taxon>
        <taxon>metagenomes</taxon>
        <taxon>ecological metagenomes</taxon>
    </lineage>
</organism>
<keyword evidence="1" id="KW-1133">Transmembrane helix</keyword>
<dbReference type="EMBL" id="CAEZTV010000100">
    <property type="protein sequence ID" value="CAB4582537.1"/>
    <property type="molecule type" value="Genomic_DNA"/>
</dbReference>
<dbReference type="Pfam" id="PF08666">
    <property type="entry name" value="SAF"/>
    <property type="match status" value="1"/>
</dbReference>
<accession>A0A6J6F2G5</accession>
<reference evidence="3" key="1">
    <citation type="submission" date="2020-05" db="EMBL/GenBank/DDBJ databases">
        <authorList>
            <person name="Chiriac C."/>
            <person name="Salcher M."/>
            <person name="Ghai R."/>
            <person name="Kavagutti S V."/>
        </authorList>
    </citation>
    <scope>NUCLEOTIDE SEQUENCE</scope>
</reference>
<dbReference type="SMART" id="SM00858">
    <property type="entry name" value="SAF"/>
    <property type="match status" value="1"/>
</dbReference>
<feature type="domain" description="SAF" evidence="2">
    <location>
        <begin position="39"/>
        <end position="101"/>
    </location>
</feature>
<dbReference type="AlphaFoldDB" id="A0A6J6F2G5"/>